<evidence type="ECO:0000313" key="5">
    <source>
        <dbReference type="EMBL" id="KAK8937937.1"/>
    </source>
</evidence>
<evidence type="ECO:0000256" key="1">
    <source>
        <dbReference type="ARBA" id="ARBA00022884"/>
    </source>
</evidence>
<comment type="caution">
    <text evidence="5">The sequence shown here is derived from an EMBL/GenBank/DDBJ whole genome shotgun (WGS) entry which is preliminary data.</text>
</comment>
<evidence type="ECO:0000313" key="6">
    <source>
        <dbReference type="Proteomes" id="UP001412067"/>
    </source>
</evidence>
<proteinExistence type="predicted"/>
<reference evidence="5 6" key="1">
    <citation type="journal article" date="2022" name="Nat. Plants">
        <title>Genomes of leafy and leafless Platanthera orchids illuminate the evolution of mycoheterotrophy.</title>
        <authorList>
            <person name="Li M.H."/>
            <person name="Liu K.W."/>
            <person name="Li Z."/>
            <person name="Lu H.C."/>
            <person name="Ye Q.L."/>
            <person name="Zhang D."/>
            <person name="Wang J.Y."/>
            <person name="Li Y.F."/>
            <person name="Zhong Z.M."/>
            <person name="Liu X."/>
            <person name="Yu X."/>
            <person name="Liu D.K."/>
            <person name="Tu X.D."/>
            <person name="Liu B."/>
            <person name="Hao Y."/>
            <person name="Liao X.Y."/>
            <person name="Jiang Y.T."/>
            <person name="Sun W.H."/>
            <person name="Chen J."/>
            <person name="Chen Y.Q."/>
            <person name="Ai Y."/>
            <person name="Zhai J.W."/>
            <person name="Wu S.S."/>
            <person name="Zhou Z."/>
            <person name="Hsiao Y.Y."/>
            <person name="Wu W.L."/>
            <person name="Chen Y.Y."/>
            <person name="Lin Y.F."/>
            <person name="Hsu J.L."/>
            <person name="Li C.Y."/>
            <person name="Wang Z.W."/>
            <person name="Zhao X."/>
            <person name="Zhong W.Y."/>
            <person name="Ma X.K."/>
            <person name="Ma L."/>
            <person name="Huang J."/>
            <person name="Chen G.Z."/>
            <person name="Huang M.Z."/>
            <person name="Huang L."/>
            <person name="Peng D.H."/>
            <person name="Luo Y.B."/>
            <person name="Zou S.Q."/>
            <person name="Chen S.P."/>
            <person name="Lan S."/>
            <person name="Tsai W.C."/>
            <person name="Van de Peer Y."/>
            <person name="Liu Z.J."/>
        </authorList>
    </citation>
    <scope>NUCLEOTIDE SEQUENCE [LARGE SCALE GENOMIC DNA]</scope>
    <source>
        <strain evidence="5">Lor288</strain>
    </source>
</reference>
<dbReference type="PANTHER" id="PTHR48027">
    <property type="entry name" value="HETEROGENEOUS NUCLEAR RIBONUCLEOPROTEIN 87F-RELATED"/>
    <property type="match status" value="1"/>
</dbReference>
<sequence length="288" mass="30722">MIILLRRATAANRRFRRAELRSFSASYPTKPLDKFIGLWGGPLGANQPGGNASTSRTTERPTPPTGSSQVSPASSTAGGLPLPPPPPMDFATSSTTTTSIPLPSIPRDRENGRSDPEGPPTTSEPRDPDPRGKAHVKPSAEYFRHPGASHSYPVHQGRGHCRGMFSGRQAMAFANKIGGLFKKAVQSNPSIFQVVRCMSSSKLFIGGLSFNTDDHGLREAFSGYGEVVDAKVITDRDSGRSRGFGFITFASGEEASAAMTALDGKGGQSNDDFKDDSDDGDNYANKRT</sequence>
<dbReference type="InterPro" id="IPR000504">
    <property type="entry name" value="RRM_dom"/>
</dbReference>
<name>A0ABR2LEH6_9ASPA</name>
<feature type="compositionally biased region" description="Basic and acidic residues" evidence="3">
    <location>
        <begin position="106"/>
        <end position="116"/>
    </location>
</feature>
<dbReference type="InterPro" id="IPR052462">
    <property type="entry name" value="SLIRP/GR-RBP-like"/>
</dbReference>
<dbReference type="Proteomes" id="UP001412067">
    <property type="component" value="Unassembled WGS sequence"/>
</dbReference>
<dbReference type="EMBL" id="JBBWWR010000021">
    <property type="protein sequence ID" value="KAK8937937.1"/>
    <property type="molecule type" value="Genomic_DNA"/>
</dbReference>
<keyword evidence="6" id="KW-1185">Reference proteome</keyword>
<evidence type="ECO:0000259" key="4">
    <source>
        <dbReference type="PROSITE" id="PS50102"/>
    </source>
</evidence>
<accession>A0ABR2LEH6</accession>
<evidence type="ECO:0000256" key="2">
    <source>
        <dbReference type="PROSITE-ProRule" id="PRU00176"/>
    </source>
</evidence>
<dbReference type="CDD" id="cd21608">
    <property type="entry name" value="RRM2_NsCP33_like"/>
    <property type="match status" value="1"/>
</dbReference>
<organism evidence="5 6">
    <name type="scientific">Platanthera guangdongensis</name>
    <dbReference type="NCBI Taxonomy" id="2320717"/>
    <lineage>
        <taxon>Eukaryota</taxon>
        <taxon>Viridiplantae</taxon>
        <taxon>Streptophyta</taxon>
        <taxon>Embryophyta</taxon>
        <taxon>Tracheophyta</taxon>
        <taxon>Spermatophyta</taxon>
        <taxon>Magnoliopsida</taxon>
        <taxon>Liliopsida</taxon>
        <taxon>Asparagales</taxon>
        <taxon>Orchidaceae</taxon>
        <taxon>Orchidoideae</taxon>
        <taxon>Orchideae</taxon>
        <taxon>Orchidinae</taxon>
        <taxon>Platanthera</taxon>
    </lineage>
</organism>
<feature type="region of interest" description="Disordered" evidence="3">
    <location>
        <begin position="262"/>
        <end position="288"/>
    </location>
</feature>
<dbReference type="SMART" id="SM00360">
    <property type="entry name" value="RRM"/>
    <property type="match status" value="1"/>
</dbReference>
<gene>
    <name evidence="5" type="ORF">KSP40_PGU012058</name>
</gene>
<protein>
    <recommendedName>
        <fullName evidence="4">RRM domain-containing protein</fullName>
    </recommendedName>
</protein>
<dbReference type="Gene3D" id="3.30.70.330">
    <property type="match status" value="1"/>
</dbReference>
<dbReference type="InterPro" id="IPR012677">
    <property type="entry name" value="Nucleotide-bd_a/b_plait_sf"/>
</dbReference>
<dbReference type="InterPro" id="IPR035979">
    <property type="entry name" value="RBD_domain_sf"/>
</dbReference>
<dbReference type="PROSITE" id="PS50102">
    <property type="entry name" value="RRM"/>
    <property type="match status" value="1"/>
</dbReference>
<evidence type="ECO:0000256" key="3">
    <source>
        <dbReference type="SAM" id="MobiDB-lite"/>
    </source>
</evidence>
<keyword evidence="1 2" id="KW-0694">RNA-binding</keyword>
<feature type="domain" description="RRM" evidence="4">
    <location>
        <begin position="201"/>
        <end position="268"/>
    </location>
</feature>
<dbReference type="SUPFAM" id="SSF54928">
    <property type="entry name" value="RNA-binding domain, RBD"/>
    <property type="match status" value="1"/>
</dbReference>
<dbReference type="Pfam" id="PF00076">
    <property type="entry name" value="RRM_1"/>
    <property type="match status" value="1"/>
</dbReference>
<dbReference type="InterPro" id="IPR048289">
    <property type="entry name" value="RRM2_NsCP33-like"/>
</dbReference>
<feature type="region of interest" description="Disordered" evidence="3">
    <location>
        <begin position="43"/>
        <end position="136"/>
    </location>
</feature>